<feature type="compositionally biased region" description="Polar residues" evidence="15">
    <location>
        <begin position="1"/>
        <end position="10"/>
    </location>
</feature>
<dbReference type="PANTHER" id="PTHR45616:SF26">
    <property type="entry name" value="KERATIN, TYPE II CYTOSKELETAL 8"/>
    <property type="match status" value="1"/>
</dbReference>
<dbReference type="AlphaFoldDB" id="A0A315W8W1"/>
<evidence type="ECO:0000256" key="12">
    <source>
        <dbReference type="ARBA" id="ARBA00042964"/>
    </source>
</evidence>
<organism evidence="17 18">
    <name type="scientific">Gambusia affinis</name>
    <name type="common">Western mosquitofish</name>
    <name type="synonym">Heterandria affinis</name>
    <dbReference type="NCBI Taxonomy" id="33528"/>
    <lineage>
        <taxon>Eukaryota</taxon>
        <taxon>Metazoa</taxon>
        <taxon>Chordata</taxon>
        <taxon>Craniata</taxon>
        <taxon>Vertebrata</taxon>
        <taxon>Euteleostomi</taxon>
        <taxon>Actinopterygii</taxon>
        <taxon>Neopterygii</taxon>
        <taxon>Teleostei</taxon>
        <taxon>Neoteleostei</taxon>
        <taxon>Acanthomorphata</taxon>
        <taxon>Ovalentaria</taxon>
        <taxon>Atherinomorphae</taxon>
        <taxon>Cyprinodontiformes</taxon>
        <taxon>Poeciliidae</taxon>
        <taxon>Poeciliinae</taxon>
        <taxon>Gambusia</taxon>
    </lineage>
</organism>
<dbReference type="InterPro" id="IPR018039">
    <property type="entry name" value="IF_conserved"/>
</dbReference>
<comment type="subcellular location">
    <subcellularLocation>
        <location evidence="2">Cytoplasm</location>
    </subcellularLocation>
    <subcellularLocation>
        <location evidence="1">Nucleus matrix</location>
    </subcellularLocation>
    <subcellularLocation>
        <location evidence="3">Nucleus</location>
        <location evidence="3">Nucleoplasm</location>
    </subcellularLocation>
</comment>
<evidence type="ECO:0000256" key="5">
    <source>
        <dbReference type="ARBA" id="ARBA00022744"/>
    </source>
</evidence>
<reference evidence="17 18" key="1">
    <citation type="journal article" date="2018" name="G3 (Bethesda)">
        <title>A High-Quality Reference Genome for the Invasive Mosquitofish Gambusia affinis Using a Chicago Library.</title>
        <authorList>
            <person name="Hoffberg S.L."/>
            <person name="Troendle N.J."/>
            <person name="Glenn T.C."/>
            <person name="Mahmud O."/>
            <person name="Louha S."/>
            <person name="Chalopin D."/>
            <person name="Bennetzen J.L."/>
            <person name="Mauricio R."/>
        </authorList>
    </citation>
    <scope>NUCLEOTIDE SEQUENCE [LARGE SCALE GENOMIC DNA]</scope>
    <source>
        <strain evidence="17">NE01/NJP1002.9</strain>
        <tissue evidence="17">Muscle</tissue>
    </source>
</reference>
<feature type="region of interest" description="Disordered" evidence="15">
    <location>
        <begin position="54"/>
        <end position="85"/>
    </location>
</feature>
<feature type="domain" description="IF rod" evidence="16">
    <location>
        <begin position="87"/>
        <end position="398"/>
    </location>
</feature>
<evidence type="ECO:0000256" key="14">
    <source>
        <dbReference type="SAM" id="Coils"/>
    </source>
</evidence>
<dbReference type="Gene3D" id="1.20.5.500">
    <property type="entry name" value="Single helix bin"/>
    <property type="match status" value="1"/>
</dbReference>
<evidence type="ECO:0000313" key="18">
    <source>
        <dbReference type="Proteomes" id="UP000250572"/>
    </source>
</evidence>
<dbReference type="Proteomes" id="UP000250572">
    <property type="component" value="Unassembled WGS sequence"/>
</dbReference>
<evidence type="ECO:0000256" key="13">
    <source>
        <dbReference type="RuleBase" id="RU000685"/>
    </source>
</evidence>
<evidence type="ECO:0000256" key="6">
    <source>
        <dbReference type="ARBA" id="ARBA00022754"/>
    </source>
</evidence>
<evidence type="ECO:0000256" key="8">
    <source>
        <dbReference type="ARBA" id="ARBA00023242"/>
    </source>
</evidence>
<dbReference type="PROSITE" id="PS00226">
    <property type="entry name" value="IF_ROD_1"/>
    <property type="match status" value="1"/>
</dbReference>
<feature type="coiled-coil region" evidence="14">
    <location>
        <begin position="91"/>
        <end position="230"/>
    </location>
</feature>
<comment type="similarity">
    <text evidence="13">Belongs to the intermediate filament family.</text>
</comment>
<gene>
    <name evidence="17" type="ORF">CCH79_00013466</name>
</gene>
<feature type="compositionally biased region" description="Polar residues" evidence="15">
    <location>
        <begin position="54"/>
        <end position="70"/>
    </location>
</feature>
<evidence type="ECO:0000256" key="3">
    <source>
        <dbReference type="ARBA" id="ARBA00004642"/>
    </source>
</evidence>
<comment type="caution">
    <text evidence="17">The sequence shown here is derived from an EMBL/GenBank/DDBJ whole genome shotgun (WGS) entry which is preliminary data.</text>
</comment>
<feature type="coiled-coil region" evidence="14">
    <location>
        <begin position="256"/>
        <end position="373"/>
    </location>
</feature>
<dbReference type="SMART" id="SM01391">
    <property type="entry name" value="Filament"/>
    <property type="match status" value="1"/>
</dbReference>
<protein>
    <recommendedName>
        <fullName evidence="10">Keratin, type II cytoskeletal 8</fullName>
    </recommendedName>
    <alternativeName>
        <fullName evidence="12">Cytokeratin-8</fullName>
    </alternativeName>
    <alternativeName>
        <fullName evidence="11">Keratin-8</fullName>
    </alternativeName>
</protein>
<evidence type="ECO:0000256" key="4">
    <source>
        <dbReference type="ARBA" id="ARBA00022490"/>
    </source>
</evidence>
<evidence type="ECO:0000256" key="7">
    <source>
        <dbReference type="ARBA" id="ARBA00023054"/>
    </source>
</evidence>
<evidence type="ECO:0000256" key="1">
    <source>
        <dbReference type="ARBA" id="ARBA00004109"/>
    </source>
</evidence>
<dbReference type="GO" id="GO:0016363">
    <property type="term" value="C:nuclear matrix"/>
    <property type="evidence" value="ECO:0007669"/>
    <property type="project" value="UniProtKB-SubCell"/>
</dbReference>
<dbReference type="Gene3D" id="1.20.5.1160">
    <property type="entry name" value="Vasodilator-stimulated phosphoprotein"/>
    <property type="match status" value="1"/>
</dbReference>
<comment type="function">
    <text evidence="9">Together with KRT19, helps to link the contractile apparatus to dystrophin at the costameres of striated muscle.</text>
</comment>
<dbReference type="InterPro" id="IPR039008">
    <property type="entry name" value="IF_rod_dom"/>
</dbReference>
<dbReference type="GO" id="GO:0005737">
    <property type="term" value="C:cytoplasm"/>
    <property type="evidence" value="ECO:0007669"/>
    <property type="project" value="UniProtKB-SubCell"/>
</dbReference>
<evidence type="ECO:0000256" key="2">
    <source>
        <dbReference type="ARBA" id="ARBA00004496"/>
    </source>
</evidence>
<dbReference type="Gene3D" id="1.20.5.170">
    <property type="match status" value="1"/>
</dbReference>
<evidence type="ECO:0000256" key="10">
    <source>
        <dbReference type="ARBA" id="ARBA00039429"/>
    </source>
</evidence>
<dbReference type="STRING" id="33528.ENSGAFP00000027915"/>
<evidence type="ECO:0000256" key="15">
    <source>
        <dbReference type="SAM" id="MobiDB-lite"/>
    </source>
</evidence>
<evidence type="ECO:0000256" key="9">
    <source>
        <dbReference type="ARBA" id="ARBA00037766"/>
    </source>
</evidence>
<proteinExistence type="inferred from homology"/>
<evidence type="ECO:0000259" key="16">
    <source>
        <dbReference type="PROSITE" id="PS51842"/>
    </source>
</evidence>
<keyword evidence="8" id="KW-0539">Nucleus</keyword>
<name>A0A315W8W1_GAMAF</name>
<feature type="compositionally biased region" description="Basic and acidic residues" evidence="15">
    <location>
        <begin position="402"/>
        <end position="425"/>
    </location>
</feature>
<keyword evidence="7 14" id="KW-0175">Coiled coil</keyword>
<dbReference type="GO" id="GO:0005882">
    <property type="term" value="C:intermediate filament"/>
    <property type="evidence" value="ECO:0007669"/>
    <property type="project" value="UniProtKB-KW"/>
</dbReference>
<accession>A0A315W8W1</accession>
<dbReference type="GO" id="GO:0005654">
    <property type="term" value="C:nucleoplasm"/>
    <property type="evidence" value="ECO:0007669"/>
    <property type="project" value="UniProtKB-SubCell"/>
</dbReference>
<sequence>MGAESYSSSLHAYPPTLRTLPRGSNPHSWTNRFRAEIQVFHVDFSVHLLSQSPRFSTMSNPKADTSMSLDSSRKGPKMSEPTGKLGEKTRMVGLNDKFVQLIDKVKELEDEKMKLEKKLEILKGQEDYSGNVDAIVRQAENNLQDKIDNLKNDKEKLQEELEDITKDVADAKKIYEDELRKRTELETEFIVSKKKVDEGHLHLVNKVLDLEDLNRKLEFLRDGFDEEIKELQSMIKNETVILPTSAKRFLDMDDYIKNTEAQYAAYAARARDEAEQWNQRKIESLVQSTEQKEQEVRDQKRDISDLLRKIQRLTAELNTLKRKEESLNHEIDAARADGDGNMETARENIRKLEEALKANKQELANMIREYQNVLNHKLALDIEIATYRKLLEGEEQSPYLHADVHPPERKHPQEETHLPERSHLRDQRHRRGKPPTVESSIVPKPDLNPNPASTQESPTPSPKRVVIRVEVKYGKLISESTQYTD</sequence>
<dbReference type="EMBL" id="NHOQ01000204">
    <property type="protein sequence ID" value="PWA32203.1"/>
    <property type="molecule type" value="Genomic_DNA"/>
</dbReference>
<feature type="region of interest" description="Disordered" evidence="15">
    <location>
        <begin position="401"/>
        <end position="465"/>
    </location>
</feature>
<keyword evidence="6 13" id="KW-0403">Intermediate filament</keyword>
<dbReference type="SUPFAM" id="SSF64593">
    <property type="entry name" value="Intermediate filament protein, coiled coil region"/>
    <property type="match status" value="2"/>
</dbReference>
<evidence type="ECO:0000256" key="11">
    <source>
        <dbReference type="ARBA" id="ARBA00042886"/>
    </source>
</evidence>
<keyword evidence="18" id="KW-1185">Reference proteome</keyword>
<dbReference type="PROSITE" id="PS51842">
    <property type="entry name" value="IF_ROD_2"/>
    <property type="match status" value="1"/>
</dbReference>
<feature type="region of interest" description="Disordered" evidence="15">
    <location>
        <begin position="1"/>
        <end position="24"/>
    </location>
</feature>
<dbReference type="Pfam" id="PF00038">
    <property type="entry name" value="Filament"/>
    <property type="match status" value="1"/>
</dbReference>
<keyword evidence="4" id="KW-0963">Cytoplasm</keyword>
<dbReference type="PANTHER" id="PTHR45616">
    <property type="entry name" value="GATA-TYPE DOMAIN-CONTAINING PROTEIN"/>
    <property type="match status" value="1"/>
</dbReference>
<keyword evidence="5" id="KW-0416">Keratin</keyword>
<evidence type="ECO:0000313" key="17">
    <source>
        <dbReference type="EMBL" id="PWA32203.1"/>
    </source>
</evidence>